<reference evidence="2" key="1">
    <citation type="journal article" date="2021" name="BMC Genomics">
        <title>Chromosome-level genome assembly and manually-curated proteome of model necrotroph Parastagonospora nodorum Sn15 reveals a genome-wide trove of candidate effector homologs, and redundancy of virulence-related functions within an accessory chromosome.</title>
        <authorList>
            <person name="Bertazzoni S."/>
            <person name="Jones D.A.B."/>
            <person name="Phan H.T."/>
            <person name="Tan K.-C."/>
            <person name="Hane J.K."/>
        </authorList>
    </citation>
    <scope>NUCLEOTIDE SEQUENCE [LARGE SCALE GENOMIC DNA]</scope>
    <source>
        <strain evidence="2">SN15 / ATCC MYA-4574 / FGSC 10173)</strain>
    </source>
</reference>
<organism evidence="1 2">
    <name type="scientific">Phaeosphaeria nodorum (strain SN15 / ATCC MYA-4574 / FGSC 10173)</name>
    <name type="common">Glume blotch fungus</name>
    <name type="synonym">Parastagonospora nodorum</name>
    <dbReference type="NCBI Taxonomy" id="321614"/>
    <lineage>
        <taxon>Eukaryota</taxon>
        <taxon>Fungi</taxon>
        <taxon>Dikarya</taxon>
        <taxon>Ascomycota</taxon>
        <taxon>Pezizomycotina</taxon>
        <taxon>Dothideomycetes</taxon>
        <taxon>Pleosporomycetidae</taxon>
        <taxon>Pleosporales</taxon>
        <taxon>Pleosporineae</taxon>
        <taxon>Phaeosphaeriaceae</taxon>
        <taxon>Parastagonospora</taxon>
    </lineage>
</organism>
<accession>A0A7U2ID50</accession>
<keyword evidence="2" id="KW-1185">Reference proteome</keyword>
<dbReference type="AlphaFoldDB" id="A0A7U2ID50"/>
<dbReference type="VEuPathDB" id="FungiDB:JI435_448060"/>
<gene>
    <name evidence="1" type="ORF">JI435_448060</name>
</gene>
<evidence type="ECO:0000313" key="2">
    <source>
        <dbReference type="Proteomes" id="UP000663193"/>
    </source>
</evidence>
<dbReference type="EMBL" id="CP069045">
    <property type="protein sequence ID" value="QRD07699.1"/>
    <property type="molecule type" value="Genomic_DNA"/>
</dbReference>
<dbReference type="Proteomes" id="UP000663193">
    <property type="component" value="Chromosome 23"/>
</dbReference>
<sequence length="136" mass="14719">MSGILRIGGSLGTDHDALAVTNFRHTGREGDSHTIAIGRGHLRSAAFNTQPPPSPARIPKTTTCSRRCLKHGMKAAAAHSALPWSTVAISHWATWHCWEPEGVFAARRPLSKSVPTYRGLDAEQRLQQCGEDVALS</sequence>
<proteinExistence type="predicted"/>
<protein>
    <submittedName>
        <fullName evidence="1">Uncharacterized protein</fullName>
    </submittedName>
</protein>
<evidence type="ECO:0000313" key="1">
    <source>
        <dbReference type="EMBL" id="QRD07699.1"/>
    </source>
</evidence>
<name>A0A7U2ID50_PHANO</name>